<dbReference type="InterPro" id="IPR036864">
    <property type="entry name" value="Zn2-C6_fun-type_DNA-bd_sf"/>
</dbReference>
<reference evidence="2 3" key="1">
    <citation type="submission" date="2019-05" db="EMBL/GenBank/DDBJ databases">
        <title>Sporisorium graminicola CBS 10092 draft sequencing and annotation.</title>
        <authorList>
            <person name="Solano-Gonzalez S."/>
            <person name="Caddick M.X."/>
            <person name="Darby A."/>
        </authorList>
    </citation>
    <scope>NUCLEOTIDE SEQUENCE [LARGE SCALE GENOMIC DNA]</scope>
    <source>
        <strain evidence="2 3">CBS 10092</strain>
    </source>
</reference>
<evidence type="ECO:0000313" key="2">
    <source>
        <dbReference type="EMBL" id="TKY90451.1"/>
    </source>
</evidence>
<dbReference type="KEGG" id="sgra:EX895_000449"/>
<organism evidence="2 3">
    <name type="scientific">Sporisorium graminicola</name>
    <dbReference type="NCBI Taxonomy" id="280036"/>
    <lineage>
        <taxon>Eukaryota</taxon>
        <taxon>Fungi</taxon>
        <taxon>Dikarya</taxon>
        <taxon>Basidiomycota</taxon>
        <taxon>Ustilaginomycotina</taxon>
        <taxon>Ustilaginomycetes</taxon>
        <taxon>Ustilaginales</taxon>
        <taxon>Ustilaginaceae</taxon>
        <taxon>Sporisorium</taxon>
    </lineage>
</organism>
<feature type="region of interest" description="Disordered" evidence="1">
    <location>
        <begin position="1091"/>
        <end position="1150"/>
    </location>
</feature>
<feature type="region of interest" description="Disordered" evidence="1">
    <location>
        <begin position="105"/>
        <end position="144"/>
    </location>
</feature>
<dbReference type="GO" id="GO:0000981">
    <property type="term" value="F:DNA-binding transcription factor activity, RNA polymerase II-specific"/>
    <property type="evidence" value="ECO:0007669"/>
    <property type="project" value="InterPro"/>
</dbReference>
<dbReference type="SUPFAM" id="SSF57701">
    <property type="entry name" value="Zn2/Cys6 DNA-binding domain"/>
    <property type="match status" value="1"/>
</dbReference>
<dbReference type="OrthoDB" id="2595934at2759"/>
<evidence type="ECO:0008006" key="4">
    <source>
        <dbReference type="Google" id="ProtNLM"/>
    </source>
</evidence>
<accession>A0A4U7KZV0</accession>
<feature type="compositionally biased region" description="Polar residues" evidence="1">
    <location>
        <begin position="1216"/>
        <end position="1228"/>
    </location>
</feature>
<feature type="compositionally biased region" description="Polar residues" evidence="1">
    <location>
        <begin position="999"/>
        <end position="1020"/>
    </location>
</feature>
<feature type="compositionally biased region" description="Polar residues" evidence="1">
    <location>
        <begin position="881"/>
        <end position="890"/>
    </location>
</feature>
<name>A0A4U7KZV0_9BASI</name>
<dbReference type="InterPro" id="IPR001138">
    <property type="entry name" value="Zn2Cys6_DnaBD"/>
</dbReference>
<feature type="compositionally biased region" description="Polar residues" evidence="1">
    <location>
        <begin position="1129"/>
        <end position="1140"/>
    </location>
</feature>
<feature type="compositionally biased region" description="Polar residues" evidence="1">
    <location>
        <begin position="928"/>
        <end position="942"/>
    </location>
</feature>
<comment type="caution">
    <text evidence="2">The sequence shown here is derived from an EMBL/GenBank/DDBJ whole genome shotgun (WGS) entry which is preliminary data.</text>
</comment>
<sequence>MPSAYRHPEPRHGASLTLDLAIMSDPVKANVNTRMPKGAKRPKTSRACLACRKLKARCEPPGGAKASSTDDPQSSNLTFPICHRCKTLCIDCLYETPAGQVVKGQDLQLPNSTPSPVADSSKPPRSAKRSRPDDGKTATPDPFSNDRAIFLSPAISPCALTRCIYRDIDICSLNTPNAANLERPVLAANALSRLIGAAPTLKQEAQDYILSLSGAFRQDVGFSLDCKQAPPVLCAGKGAARLMSGQTVAPPYPIDELDYLLRSLQPYESTLRIAFQGLYGAFTPFLSTPFEDSLNLSTCESEAQRFLLFTIYLVALPHLESALPLDPIKRPLRRAVDVLLRRTIHSPQNDHLNIFALHNCASLLLLPVDGFVHNHQPLPTPEQENDGFLEFAPDLNPRAAIITSLLVAQRLGYASFADKLPSIRQKFEADSPGNAQVGDPARDDFAHAVLCTFTWLALLQFRASIDFAEDSIEWDSLSQFEQGIPRIPINAMTAALLPPPPFLSPREQSRCCWMAQRAELYTIAREHRHPKRSAASFSKKEAEEQAFAYKKELDEWRYKFNEQMRSMSTGFRKDRRGLGLHRYYFIFSNAEAQSLQVSIGSVYHHEFVADMRERLPEPFYVDNLPWKTAATVMLGHEQDRLTKAILINLAFTDAMLKALGLISNLTPVMPQLYDFVSYEQTAASEIPSLCIVAPPTLQAGLFAVPLLAAADLRLSVIETWGGSASYFNHHLLPLLANCVKSLRACHVHVDPPGVLKMPFTTANPIANYLQGPFEILMRKIASAEERLQISHVESILSNSFLLSSKKKEIEKIAEELAPDASEMVQAIADSQKIEDEISASMTGSLQVRGIEELEYSEYAVKVFGSDLRQGDVRPIRKPGRSESSSATTPEADTRPKPGNSMERGLTGSTPAVPQFPAKRTARAHAQVGTATATLPSTNSGPSTRPAEFWGSVAQTLPAHAGGQTQHSTGESHDGQHLLRTVSDYATSSSLGSLPQPPGTASSLTDQTVTQLAMQPDSAHSTFYADQGPPGTASSHGVAHSRRLGGAPTMAESHAHGNTAMYANEGYSTEGVAGIFAYELDRAPSTNVIAYGLDSGTPQTHADSGERGFSGHGAHHDQDPASFAGAASLPGSSPWSQPQASSEERRYQHESQTAYVPDNGFHGHPTFDAYSVPGRQPGVSAVPGAEYFMPQQRAHANGDVAAAEYHSVDPGIDDHQQAPSQQVHPNHQGANAPFAPADQHHATWDVWHWTPAQQQQHHQQHQQQQQQQQQHQQQQHYRG</sequence>
<dbReference type="Proteomes" id="UP000306050">
    <property type="component" value="Chromosome SGRAM_1"/>
</dbReference>
<dbReference type="RefSeq" id="XP_029742436.1">
    <property type="nucleotide sequence ID" value="XM_029881050.1"/>
</dbReference>
<evidence type="ECO:0000313" key="3">
    <source>
        <dbReference type="Proteomes" id="UP000306050"/>
    </source>
</evidence>
<dbReference type="EMBL" id="SRRM01000002">
    <property type="protein sequence ID" value="TKY90451.1"/>
    <property type="molecule type" value="Genomic_DNA"/>
</dbReference>
<keyword evidence="3" id="KW-1185">Reference proteome</keyword>
<feature type="region of interest" description="Disordered" evidence="1">
    <location>
        <begin position="1251"/>
        <end position="1278"/>
    </location>
</feature>
<evidence type="ECO:0000256" key="1">
    <source>
        <dbReference type="SAM" id="MobiDB-lite"/>
    </source>
</evidence>
<feature type="region of interest" description="Disordered" evidence="1">
    <location>
        <begin position="985"/>
        <end position="1042"/>
    </location>
</feature>
<dbReference type="AlphaFoldDB" id="A0A4U7KZV0"/>
<dbReference type="GeneID" id="40723344"/>
<dbReference type="GO" id="GO:0008270">
    <property type="term" value="F:zinc ion binding"/>
    <property type="evidence" value="ECO:0007669"/>
    <property type="project" value="InterPro"/>
</dbReference>
<dbReference type="CDD" id="cd00067">
    <property type="entry name" value="GAL4"/>
    <property type="match status" value="1"/>
</dbReference>
<feature type="region of interest" description="Disordered" evidence="1">
    <location>
        <begin position="870"/>
        <end position="947"/>
    </location>
</feature>
<feature type="region of interest" description="Disordered" evidence="1">
    <location>
        <begin position="1209"/>
        <end position="1235"/>
    </location>
</feature>
<feature type="compositionally biased region" description="Low complexity" evidence="1">
    <location>
        <begin position="1252"/>
        <end position="1278"/>
    </location>
</feature>
<proteinExistence type="predicted"/>
<gene>
    <name evidence="2" type="ORF">EX895_000449</name>
</gene>
<protein>
    <recommendedName>
        <fullName evidence="4">Zn(2)-C6 fungal-type domain-containing protein</fullName>
    </recommendedName>
</protein>